<proteinExistence type="inferred from homology"/>
<dbReference type="SUPFAM" id="SSF53927">
    <property type="entry name" value="Cytidine deaminase-like"/>
    <property type="match status" value="1"/>
</dbReference>
<dbReference type="NCBIfam" id="TIGR00326">
    <property type="entry name" value="eubact_ribD"/>
    <property type="match status" value="1"/>
</dbReference>
<dbReference type="CDD" id="cd01284">
    <property type="entry name" value="Riboflavin_deaminase-reductase"/>
    <property type="match status" value="1"/>
</dbReference>
<keyword evidence="13" id="KW-0862">Zinc</keyword>
<name>A0A1H3YI92_XYLRU</name>
<organism evidence="16 17">
    <name type="scientific">Xylanibacter ruminicola</name>
    <name type="common">Prevotella ruminicola</name>
    <dbReference type="NCBI Taxonomy" id="839"/>
    <lineage>
        <taxon>Bacteria</taxon>
        <taxon>Pseudomonadati</taxon>
        <taxon>Bacteroidota</taxon>
        <taxon>Bacteroidia</taxon>
        <taxon>Bacteroidales</taxon>
        <taxon>Prevotellaceae</taxon>
        <taxon>Xylanibacter</taxon>
    </lineage>
</organism>
<evidence type="ECO:0000256" key="2">
    <source>
        <dbReference type="ARBA" id="ARBA00002151"/>
    </source>
</evidence>
<dbReference type="PROSITE" id="PS51747">
    <property type="entry name" value="CYT_DCMP_DEAMINASES_2"/>
    <property type="match status" value="1"/>
</dbReference>
<dbReference type="Gene3D" id="3.40.430.10">
    <property type="entry name" value="Dihydrofolate Reductase, subunit A"/>
    <property type="match status" value="2"/>
</dbReference>
<evidence type="ECO:0000256" key="14">
    <source>
        <dbReference type="ARBA" id="ARBA00023268"/>
    </source>
</evidence>
<dbReference type="EC" id="1.1.1.193" evidence="8"/>
<dbReference type="GO" id="GO:0008835">
    <property type="term" value="F:diaminohydroxyphosphoribosylaminopyrimidine deaminase activity"/>
    <property type="evidence" value="ECO:0007669"/>
    <property type="project" value="UniProtKB-EC"/>
</dbReference>
<accession>A0A1H3YI92</accession>
<dbReference type="SUPFAM" id="SSF53597">
    <property type="entry name" value="Dihydrofolate reductase-like"/>
    <property type="match status" value="1"/>
</dbReference>
<dbReference type="GO" id="GO:0009231">
    <property type="term" value="P:riboflavin biosynthetic process"/>
    <property type="evidence" value="ECO:0007669"/>
    <property type="project" value="UniProtKB-UniPathway"/>
</dbReference>
<evidence type="ECO:0000256" key="10">
    <source>
        <dbReference type="ARBA" id="ARBA00022619"/>
    </source>
</evidence>
<comment type="pathway">
    <text evidence="3">Cofactor biosynthesis; riboflavin biosynthesis; 5-amino-6-(D-ribitylamino)uracil from GTP: step 2/4.</text>
</comment>
<evidence type="ECO:0000256" key="8">
    <source>
        <dbReference type="ARBA" id="ARBA00013173"/>
    </source>
</evidence>
<evidence type="ECO:0000256" key="9">
    <source>
        <dbReference type="ARBA" id="ARBA00019930"/>
    </source>
</evidence>
<comment type="function">
    <text evidence="2">Converts 2,5-diamino-6-(ribosylamino)-4(3h)-pyrimidinone 5'-phosphate into 5-amino-6-(ribosylamino)-2,4(1h,3h)-pyrimidinedione 5'-phosphate.</text>
</comment>
<comment type="similarity">
    <text evidence="6">In the C-terminal section; belongs to the HTP reductase family.</text>
</comment>
<dbReference type="Proteomes" id="UP000182257">
    <property type="component" value="Unassembled WGS sequence"/>
</dbReference>
<feature type="domain" description="CMP/dCMP-type deaminase" evidence="15">
    <location>
        <begin position="1"/>
        <end position="121"/>
    </location>
</feature>
<evidence type="ECO:0000256" key="1">
    <source>
        <dbReference type="ARBA" id="ARBA00001947"/>
    </source>
</evidence>
<protein>
    <recommendedName>
        <fullName evidence="9">Riboflavin biosynthesis protein RibD</fullName>
        <ecNumber evidence="8">1.1.1.193</ecNumber>
        <ecNumber evidence="7">3.5.4.26</ecNumber>
    </recommendedName>
</protein>
<dbReference type="InterPro" id="IPR024072">
    <property type="entry name" value="DHFR-like_dom_sf"/>
</dbReference>
<dbReference type="EC" id="3.5.4.26" evidence="7"/>
<evidence type="ECO:0000256" key="13">
    <source>
        <dbReference type="ARBA" id="ARBA00022833"/>
    </source>
</evidence>
<comment type="pathway">
    <text evidence="4">Cofactor biosynthesis; riboflavin biosynthesis; 5-amino-6-(D-ribitylamino)uracil from GTP: step 3/4.</text>
</comment>
<sequence>MHRCIQLAKNGQLNAKPNPMVGAVIVHNGRIIGEGYHVRCGLAHAEVNAFASVRAEDEALLPESTIYVSLEPCSHYGKTPPCADLIIEKGVRRVVVGCIDEFAEVQGRGIQKLRDAGIEVEVGVLEDECKALNRRFFTFHREKRPYIILKWAQTANGFIDDYHQPVQISSDFTKMLSHKLRAEEDAILVGRVTDEREHPQLNVREWYGPDPKRMVIDRAHPLNLESLHAQNIQSLIVEGGAETLRSFLVQGLWDEIRVETNTTMTVSDGTRAPQIPANAHVTSSNMYDKNVIMVYQRKD</sequence>
<dbReference type="GO" id="GO:0046872">
    <property type="term" value="F:metal ion binding"/>
    <property type="evidence" value="ECO:0007669"/>
    <property type="project" value="UniProtKB-KW"/>
</dbReference>
<dbReference type="FunFam" id="3.40.140.10:FF:000025">
    <property type="entry name" value="Riboflavin biosynthesis protein RibD"/>
    <property type="match status" value="1"/>
</dbReference>
<evidence type="ECO:0000256" key="5">
    <source>
        <dbReference type="ARBA" id="ARBA00005259"/>
    </source>
</evidence>
<dbReference type="InterPro" id="IPR002125">
    <property type="entry name" value="CMP_dCMP_dom"/>
</dbReference>
<comment type="similarity">
    <text evidence="5">In the N-terminal section; belongs to the cytidine and deoxycytidylate deaminase family.</text>
</comment>
<gene>
    <name evidence="16" type="ORF">SAMN05216462_0655</name>
</gene>
<dbReference type="EMBL" id="FNRF01000001">
    <property type="protein sequence ID" value="SEA10921.1"/>
    <property type="molecule type" value="Genomic_DNA"/>
</dbReference>
<evidence type="ECO:0000256" key="7">
    <source>
        <dbReference type="ARBA" id="ARBA00012766"/>
    </source>
</evidence>
<evidence type="ECO:0000259" key="15">
    <source>
        <dbReference type="PROSITE" id="PS51747"/>
    </source>
</evidence>
<comment type="cofactor">
    <cofactor evidence="1">
        <name>Zn(2+)</name>
        <dbReference type="ChEBI" id="CHEBI:29105"/>
    </cofactor>
</comment>
<evidence type="ECO:0000256" key="4">
    <source>
        <dbReference type="ARBA" id="ARBA00004910"/>
    </source>
</evidence>
<dbReference type="UniPathway" id="UPA00275">
    <property type="reaction ID" value="UER00401"/>
</dbReference>
<keyword evidence="12" id="KW-0378">Hydrolase</keyword>
<dbReference type="PANTHER" id="PTHR11079">
    <property type="entry name" value="CYTOSINE DEAMINASE FAMILY MEMBER"/>
    <property type="match status" value="1"/>
</dbReference>
<evidence type="ECO:0000313" key="17">
    <source>
        <dbReference type="Proteomes" id="UP000182257"/>
    </source>
</evidence>
<keyword evidence="10" id="KW-0686">Riboflavin biosynthesis</keyword>
<evidence type="ECO:0000256" key="6">
    <source>
        <dbReference type="ARBA" id="ARBA00007417"/>
    </source>
</evidence>
<dbReference type="InterPro" id="IPR004794">
    <property type="entry name" value="Eubact_RibD"/>
</dbReference>
<dbReference type="Pfam" id="PF00383">
    <property type="entry name" value="dCMP_cyt_deam_1"/>
    <property type="match status" value="1"/>
</dbReference>
<evidence type="ECO:0000256" key="3">
    <source>
        <dbReference type="ARBA" id="ARBA00004882"/>
    </source>
</evidence>
<dbReference type="InterPro" id="IPR002734">
    <property type="entry name" value="RibDG_C"/>
</dbReference>
<dbReference type="GO" id="GO:0008703">
    <property type="term" value="F:5-amino-6-(5-phosphoribosylamino)uracil reductase activity"/>
    <property type="evidence" value="ECO:0007669"/>
    <property type="project" value="UniProtKB-EC"/>
</dbReference>
<dbReference type="Pfam" id="PF01872">
    <property type="entry name" value="RibD_C"/>
    <property type="match status" value="1"/>
</dbReference>
<keyword evidence="11" id="KW-0479">Metal-binding</keyword>
<evidence type="ECO:0000256" key="12">
    <source>
        <dbReference type="ARBA" id="ARBA00022801"/>
    </source>
</evidence>
<evidence type="ECO:0000256" key="11">
    <source>
        <dbReference type="ARBA" id="ARBA00022723"/>
    </source>
</evidence>
<dbReference type="Gene3D" id="3.40.140.10">
    <property type="entry name" value="Cytidine Deaminase, domain 2"/>
    <property type="match status" value="1"/>
</dbReference>
<dbReference type="InterPro" id="IPR016193">
    <property type="entry name" value="Cytidine_deaminase-like"/>
</dbReference>
<dbReference type="AlphaFoldDB" id="A0A1H3YI92"/>
<keyword evidence="14" id="KW-0511">Multifunctional enzyme</keyword>
<dbReference type="PANTHER" id="PTHR11079:SF162">
    <property type="entry name" value="RIBOFLAVIN BIOSYNTHESIS PROTEIN PYRD, CHLOROPLASTIC"/>
    <property type="match status" value="1"/>
</dbReference>
<evidence type="ECO:0000313" key="16">
    <source>
        <dbReference type="EMBL" id="SEA10921.1"/>
    </source>
</evidence>
<reference evidence="16 17" key="1">
    <citation type="submission" date="2016-10" db="EMBL/GenBank/DDBJ databases">
        <authorList>
            <person name="de Groot N.N."/>
        </authorList>
    </citation>
    <scope>NUCLEOTIDE SEQUENCE [LARGE SCALE GENOMIC DNA]</scope>
    <source>
        <strain evidence="16 17">D31d</strain>
    </source>
</reference>